<feature type="disulfide bond" evidence="3">
    <location>
        <begin position="624"/>
        <end position="634"/>
    </location>
</feature>
<dbReference type="EMBL" id="CAJZBQ010000002">
    <property type="protein sequence ID" value="CAG9310713.1"/>
    <property type="molecule type" value="Genomic_DNA"/>
</dbReference>
<dbReference type="Pfam" id="PF01344">
    <property type="entry name" value="Kelch_1"/>
    <property type="match status" value="1"/>
</dbReference>
<reference evidence="6" key="1">
    <citation type="submission" date="2021-09" db="EMBL/GenBank/DDBJ databases">
        <authorList>
            <consortium name="AG Swart"/>
            <person name="Singh M."/>
            <person name="Singh A."/>
            <person name="Seah K."/>
            <person name="Emmerich C."/>
        </authorList>
    </citation>
    <scope>NUCLEOTIDE SEQUENCE</scope>
    <source>
        <strain evidence="6">ATCC30299</strain>
    </source>
</reference>
<sequence length="789" mass="88853">MLIFISLINLAFSTWEYHQIKGSDTTFNFCQYYNSPCSTPDSFPFPRHSSTSVLYTSWTIDDINNLCPGTECGPLCDYSKPSCYVDFRNPKDSSDTTKGGRGDLPTPSGTTTAIGNVSVSWCPTSCCNTENCLRTHDVVGYPVNASEEYILVFGGVSLRNVTVDGQLLYDTCSADLEEALAKGYTVNFANPCGGQLLNEIWRYNIKRNTWEYLKPTINLLKASTYLSPYPRFGHSSVYIELLKNDTLTNTKVTRKYMYIYGGFALECMDACSDLWRYEIPWAAQRYYPEPSSSSDYWNRGDSWENLTTIVNPGGRTKHNMVASPDNDYIYLFGGYGNETFYNDLWRWDIQDGSWGTMQTFGINKITRSITLRDGTSYQLLMSEDERKTTDYLEYSSNSNIPQARSSACMIYFRSHEDYLLLFGGWGLRTQPYGTMTIGVALDDFWNYSIKNKKWTRIYSNDTGPSPRIEASMIQLDSSRVLLYGGRKQDTTFNDVWVYNLDTNHWFNWTDLLLDQSDYYPKGSYRGNLVLTSKGVFAYGGNYINATNMNKMDTANAAYKNYLAECSDTLSEYNITITNLTNTKFAEKLYNQTNNTCFSDISFAPSYVKNVEFIQGVWFLNLTTCMNDCSGNGTCYYSTCICDIGYYGEYCQYKSCPGSLCYYDNEFFTISECLHCSGNGNCIDGACVCNSGYLGDDCSITDCKTACSSGGSCVEMYPISQCDCNGKNGDDQCSVTFCLNTCNEPNGACNLTLGECTCSSGFYGLDCSVQAIQSWGIDLTISFITLTIFW</sequence>
<dbReference type="Gene3D" id="2.10.25.10">
    <property type="entry name" value="Laminin"/>
    <property type="match status" value="2"/>
</dbReference>
<comment type="caution">
    <text evidence="6">The sequence shown here is derived from an EMBL/GenBank/DDBJ whole genome shotgun (WGS) entry which is preliminary data.</text>
</comment>
<evidence type="ECO:0000256" key="4">
    <source>
        <dbReference type="SAM" id="MobiDB-lite"/>
    </source>
</evidence>
<dbReference type="InterPro" id="IPR011043">
    <property type="entry name" value="Gal_Oxase/kelch_b-propeller"/>
</dbReference>
<dbReference type="SMART" id="SM00181">
    <property type="entry name" value="EGF"/>
    <property type="match status" value="3"/>
</dbReference>
<accession>A0AAU9I5L8</accession>
<proteinExistence type="predicted"/>
<feature type="compositionally biased region" description="Basic and acidic residues" evidence="4">
    <location>
        <begin position="91"/>
        <end position="101"/>
    </location>
</feature>
<dbReference type="PROSITE" id="PS01186">
    <property type="entry name" value="EGF_2"/>
    <property type="match status" value="2"/>
</dbReference>
<feature type="disulfide bond" evidence="3">
    <location>
        <begin position="641"/>
        <end position="650"/>
    </location>
</feature>
<feature type="domain" description="EGF-like" evidence="5">
    <location>
        <begin position="620"/>
        <end position="651"/>
    </location>
</feature>
<evidence type="ECO:0000259" key="5">
    <source>
        <dbReference type="PROSITE" id="PS50026"/>
    </source>
</evidence>
<dbReference type="InterPro" id="IPR015915">
    <property type="entry name" value="Kelch-typ_b-propeller"/>
</dbReference>
<dbReference type="InterPro" id="IPR000742">
    <property type="entry name" value="EGF"/>
</dbReference>
<dbReference type="PROSITE" id="PS50026">
    <property type="entry name" value="EGF_3"/>
    <property type="match status" value="2"/>
</dbReference>
<feature type="region of interest" description="Disordered" evidence="4">
    <location>
        <begin position="91"/>
        <end position="110"/>
    </location>
</feature>
<dbReference type="PANTHER" id="PTHR46093">
    <property type="entry name" value="ACYL-COA-BINDING DOMAIN-CONTAINING PROTEIN 5"/>
    <property type="match status" value="1"/>
</dbReference>
<feature type="domain" description="EGF-like" evidence="5">
    <location>
        <begin position="733"/>
        <end position="767"/>
    </location>
</feature>
<evidence type="ECO:0000256" key="3">
    <source>
        <dbReference type="PROSITE-ProRule" id="PRU00076"/>
    </source>
</evidence>
<keyword evidence="1" id="KW-0880">Kelch repeat</keyword>
<evidence type="ECO:0000256" key="1">
    <source>
        <dbReference type="ARBA" id="ARBA00022441"/>
    </source>
</evidence>
<dbReference type="InterPro" id="IPR006652">
    <property type="entry name" value="Kelch_1"/>
</dbReference>
<dbReference type="Pfam" id="PF24681">
    <property type="entry name" value="Kelch_KLHDC2_KLHL20_DRC7"/>
    <property type="match status" value="1"/>
</dbReference>
<dbReference type="AlphaFoldDB" id="A0AAU9I5L8"/>
<protein>
    <recommendedName>
        <fullName evidence="5">EGF-like domain-containing protein</fullName>
    </recommendedName>
</protein>
<feature type="disulfide bond" evidence="3">
    <location>
        <begin position="757"/>
        <end position="766"/>
    </location>
</feature>
<gene>
    <name evidence="6" type="ORF">BSTOLATCC_MIC1553</name>
</gene>
<dbReference type="SUPFAM" id="SSF50965">
    <property type="entry name" value="Galactose oxidase, central domain"/>
    <property type="match status" value="1"/>
</dbReference>
<name>A0AAU9I5L8_9CILI</name>
<dbReference type="Gene3D" id="2.120.10.80">
    <property type="entry name" value="Kelch-type beta propeller"/>
    <property type="match status" value="2"/>
</dbReference>
<evidence type="ECO:0000313" key="7">
    <source>
        <dbReference type="Proteomes" id="UP001162131"/>
    </source>
</evidence>
<keyword evidence="3" id="KW-1015">Disulfide bond</keyword>
<evidence type="ECO:0000313" key="6">
    <source>
        <dbReference type="EMBL" id="CAG9310713.1"/>
    </source>
</evidence>
<dbReference type="PROSITE" id="PS00022">
    <property type="entry name" value="EGF_1"/>
    <property type="match status" value="2"/>
</dbReference>
<dbReference type="PANTHER" id="PTHR46093:SF18">
    <property type="entry name" value="FIBRONECTIN TYPE-III DOMAIN-CONTAINING PROTEIN"/>
    <property type="match status" value="1"/>
</dbReference>
<keyword evidence="2" id="KW-0677">Repeat</keyword>
<organism evidence="6 7">
    <name type="scientific">Blepharisma stoltei</name>
    <dbReference type="NCBI Taxonomy" id="1481888"/>
    <lineage>
        <taxon>Eukaryota</taxon>
        <taxon>Sar</taxon>
        <taxon>Alveolata</taxon>
        <taxon>Ciliophora</taxon>
        <taxon>Postciliodesmatophora</taxon>
        <taxon>Heterotrichea</taxon>
        <taxon>Heterotrichida</taxon>
        <taxon>Blepharismidae</taxon>
        <taxon>Blepharisma</taxon>
    </lineage>
</organism>
<evidence type="ECO:0000256" key="2">
    <source>
        <dbReference type="ARBA" id="ARBA00022737"/>
    </source>
</evidence>
<keyword evidence="7" id="KW-1185">Reference proteome</keyword>
<comment type="caution">
    <text evidence="3">Lacks conserved residue(s) required for the propagation of feature annotation.</text>
</comment>
<keyword evidence="3" id="KW-0245">EGF-like domain</keyword>
<dbReference type="Proteomes" id="UP001162131">
    <property type="component" value="Unassembled WGS sequence"/>
</dbReference>
<dbReference type="Pfam" id="PF23106">
    <property type="entry name" value="EGF_Teneurin"/>
    <property type="match status" value="1"/>
</dbReference>